<evidence type="ECO:0000256" key="1">
    <source>
        <dbReference type="SAM" id="MobiDB-lite"/>
    </source>
</evidence>
<comment type="caution">
    <text evidence="2">The sequence shown here is derived from an EMBL/GenBank/DDBJ whole genome shotgun (WGS) entry which is preliminary data.</text>
</comment>
<organism evidence="2 3">
    <name type="scientific">Astyanax mexicanus</name>
    <name type="common">Blind cave fish</name>
    <name type="synonym">Astyanax fasciatus mexicanus</name>
    <dbReference type="NCBI Taxonomy" id="7994"/>
    <lineage>
        <taxon>Eukaryota</taxon>
        <taxon>Metazoa</taxon>
        <taxon>Chordata</taxon>
        <taxon>Craniata</taxon>
        <taxon>Vertebrata</taxon>
        <taxon>Euteleostomi</taxon>
        <taxon>Actinopterygii</taxon>
        <taxon>Neopterygii</taxon>
        <taxon>Teleostei</taxon>
        <taxon>Ostariophysi</taxon>
        <taxon>Characiformes</taxon>
        <taxon>Characoidei</taxon>
        <taxon>Acestrorhamphidae</taxon>
        <taxon>Acestrorhamphinae</taxon>
        <taxon>Astyanax</taxon>
    </lineage>
</organism>
<evidence type="ECO:0000313" key="2">
    <source>
        <dbReference type="EMBL" id="KAG9280720.1"/>
    </source>
</evidence>
<feature type="region of interest" description="Disordered" evidence="1">
    <location>
        <begin position="527"/>
        <end position="550"/>
    </location>
</feature>
<proteinExistence type="predicted"/>
<accession>A0A8T2MAT8</accession>
<evidence type="ECO:0000313" key="3">
    <source>
        <dbReference type="Proteomes" id="UP000752171"/>
    </source>
</evidence>
<feature type="compositionally biased region" description="Low complexity" evidence="1">
    <location>
        <begin position="648"/>
        <end position="658"/>
    </location>
</feature>
<dbReference type="InterPro" id="IPR053309">
    <property type="entry name" value="Balbiani_Body_Formation"/>
</dbReference>
<dbReference type="PANTHER" id="PTHR38654">
    <property type="entry name" value="BUCKY BALL-RELATED"/>
    <property type="match status" value="1"/>
</dbReference>
<dbReference type="EMBL" id="JAICCE010000002">
    <property type="protein sequence ID" value="KAG9280720.1"/>
    <property type="molecule type" value="Genomic_DNA"/>
</dbReference>
<feature type="region of interest" description="Disordered" evidence="1">
    <location>
        <begin position="1"/>
        <end position="42"/>
    </location>
</feature>
<dbReference type="OrthoDB" id="9946561at2759"/>
<feature type="region of interest" description="Disordered" evidence="1">
    <location>
        <begin position="476"/>
        <end position="505"/>
    </location>
</feature>
<gene>
    <name evidence="2" type="ORF">AMEX_G3462</name>
</gene>
<protein>
    <submittedName>
        <fullName evidence="2">Uncharacterized protein</fullName>
    </submittedName>
</protein>
<name>A0A8T2MAT8_ASTMX</name>
<feature type="region of interest" description="Disordered" evidence="1">
    <location>
        <begin position="147"/>
        <end position="197"/>
    </location>
</feature>
<reference evidence="2 3" key="1">
    <citation type="submission" date="2021-07" db="EMBL/GenBank/DDBJ databases">
        <authorList>
            <person name="Imarazene B."/>
            <person name="Zahm M."/>
            <person name="Klopp C."/>
            <person name="Cabau C."/>
            <person name="Beille S."/>
            <person name="Jouanno E."/>
            <person name="Castinel A."/>
            <person name="Lluch J."/>
            <person name="Gil L."/>
            <person name="Kuchtly C."/>
            <person name="Lopez Roques C."/>
            <person name="Donnadieu C."/>
            <person name="Parrinello H."/>
            <person name="Journot L."/>
            <person name="Du K."/>
            <person name="Schartl M."/>
            <person name="Retaux S."/>
            <person name="Guiguen Y."/>
        </authorList>
    </citation>
    <scope>NUCLEOTIDE SEQUENCE [LARGE SCALE GENOMIC DNA]</scope>
    <source>
        <strain evidence="2">Pach_M1</strain>
        <tissue evidence="2">Testis</tissue>
    </source>
</reference>
<sequence length="737" mass="81084">MVAAAPQHPADLGPQAQSIHSGPPPVRGPRPPMPGSFRGPHLERQQQPNWPFFYVQPSQPYQPYQWPMPMPYVPYGGFPGMGYGMIVPPLPPPAPYMDAPGYILPHAQLHMVDYRRMMAPHLAPSMAYQARRFRFQHTTPSGRVMVSSEVQTEPVYSESPHHVCKGSASSQTSSESGRDICSNFSSPEPHEERPLEEAFEIPSNKPLADKVAAASNGSSVVSNGEILFQAEEVRIECRGTPAECDEYLPACPDILMMGACPSSSTLEGTDGTQVDPVNSTAAHSLVLKGEDDVCENSKNVQCKIMRLPFDLQCLDQLRQMEASVWSVESLLPYVPSAEWMIQNGLLTPQKPPLTPVMEVPAESLPELPQEANQTPTDTESAPQEILRGERVIELDRQDSLTSLESLPPYLPAASWLADLGHVYYSKLQSDVQQEPGNLKAWPEGRLGEKTEVCEESKIQSSSVSLKSGSVHFKEETVAPKGKTSGHDLSDQDSCPVPPRSGKPCSAKRKARICKSCLLKWKGDNISGSPSPPKANCTKHHHTSHSRLSGDKSKPHLCVLCLSDPEKAAKCKANAAVPGLIDDETEGEVSENSLNPSGGSKKRSVEAQKRLYNNSQKVLSGRHSEKCPMSHQSKLREQNCSCDDPKGLPNSSPPWNSNNGHGRHHGATQEKNGENVAVCATERWRDSEQRFISQKQKERSWRGSVQGSDTESIKIMRPHNKPKQHAPAQDIHRRDTRC</sequence>
<dbReference type="Proteomes" id="UP000752171">
    <property type="component" value="Unassembled WGS sequence"/>
</dbReference>
<feature type="region of interest" description="Disordered" evidence="1">
    <location>
        <begin position="636"/>
        <end position="672"/>
    </location>
</feature>
<feature type="compositionally biased region" description="Pro residues" evidence="1">
    <location>
        <begin position="22"/>
        <end position="34"/>
    </location>
</feature>
<feature type="region of interest" description="Disordered" evidence="1">
    <location>
        <begin position="686"/>
        <end position="737"/>
    </location>
</feature>
<dbReference type="AlphaFoldDB" id="A0A8T2MAT8"/>
<feature type="compositionally biased region" description="Basic and acidic residues" evidence="1">
    <location>
        <begin position="686"/>
        <end position="700"/>
    </location>
</feature>
<dbReference type="PANTHER" id="PTHR38654:SF1">
    <property type="entry name" value="BUCKY BALL"/>
    <property type="match status" value="1"/>
</dbReference>
<feature type="region of interest" description="Disordered" evidence="1">
    <location>
        <begin position="581"/>
        <end position="604"/>
    </location>
</feature>